<dbReference type="PANTHER" id="PTHR31511:SF12">
    <property type="entry name" value="RHO TERMINATION FACTOR N-TERMINAL DOMAIN-CONTAINING PROTEIN"/>
    <property type="match status" value="1"/>
</dbReference>
<evidence type="ECO:0000256" key="1">
    <source>
        <dbReference type="SAM" id="MobiDB-lite"/>
    </source>
</evidence>
<organism evidence="2 3">
    <name type="scientific">Trichonephila clavipes</name>
    <name type="common">Golden silk orbweaver</name>
    <name type="synonym">Nephila clavipes</name>
    <dbReference type="NCBI Taxonomy" id="2585209"/>
    <lineage>
        <taxon>Eukaryota</taxon>
        <taxon>Metazoa</taxon>
        <taxon>Ecdysozoa</taxon>
        <taxon>Arthropoda</taxon>
        <taxon>Chelicerata</taxon>
        <taxon>Arachnida</taxon>
        <taxon>Araneae</taxon>
        <taxon>Araneomorphae</taxon>
        <taxon>Entelegynae</taxon>
        <taxon>Araneoidea</taxon>
        <taxon>Nephilidae</taxon>
        <taxon>Trichonephila</taxon>
    </lineage>
</organism>
<protein>
    <recommendedName>
        <fullName evidence="4">DNA-directed DNA polymerase</fullName>
    </recommendedName>
</protein>
<proteinExistence type="predicted"/>
<dbReference type="Proteomes" id="UP000887159">
    <property type="component" value="Unassembled WGS sequence"/>
</dbReference>
<gene>
    <name evidence="2" type="ORF">TNCV_1648481</name>
</gene>
<sequence>MGARQRGAKRKFSLNSNDLPYFRKRARGDETVMPNTRGYNFPPRRGAKVEPREIREASSEKRTSSIQRKQGEATVQTLRRGAKKVKQQEHQKHRWSTTALLEEERRSEQQQIPLPGSPCRRCQLQDIKIRGTDAPKNFTEKLEKDATEMDNIYKKPTPLLPLTESEKQLYDNAKNSYVCEQAFRENNIKVRDHNHVTQKCNGSCFNNCNLAMKTPEFLPVFFHNLSGYDVHIFIKELGHDKNELI</sequence>
<dbReference type="InterPro" id="IPR044925">
    <property type="entry name" value="His-Me_finger_sf"/>
</dbReference>
<name>A0A8X6V706_TRICX</name>
<evidence type="ECO:0000313" key="2">
    <source>
        <dbReference type="EMBL" id="GFX96813.1"/>
    </source>
</evidence>
<feature type="region of interest" description="Disordered" evidence="1">
    <location>
        <begin position="1"/>
        <end position="20"/>
    </location>
</feature>
<dbReference type="EMBL" id="BMAU01021194">
    <property type="protein sequence ID" value="GFX96813.1"/>
    <property type="molecule type" value="Genomic_DNA"/>
</dbReference>
<dbReference type="AlphaFoldDB" id="A0A8X6V706"/>
<feature type="compositionally biased region" description="Basic residues" evidence="1">
    <location>
        <begin position="1"/>
        <end position="12"/>
    </location>
</feature>
<feature type="compositionally biased region" description="Polar residues" evidence="1">
    <location>
        <begin position="64"/>
        <end position="73"/>
    </location>
</feature>
<dbReference type="SUPFAM" id="SSF54060">
    <property type="entry name" value="His-Me finger endonucleases"/>
    <property type="match status" value="1"/>
</dbReference>
<reference evidence="2" key="1">
    <citation type="submission" date="2020-08" db="EMBL/GenBank/DDBJ databases">
        <title>Multicomponent nature underlies the extraordinary mechanical properties of spider dragline silk.</title>
        <authorList>
            <person name="Kono N."/>
            <person name="Nakamura H."/>
            <person name="Mori M."/>
            <person name="Yoshida Y."/>
            <person name="Ohtoshi R."/>
            <person name="Malay A.D."/>
            <person name="Moran D.A.P."/>
            <person name="Tomita M."/>
            <person name="Numata K."/>
            <person name="Arakawa K."/>
        </authorList>
    </citation>
    <scope>NUCLEOTIDE SEQUENCE</scope>
</reference>
<accession>A0A8X6V706</accession>
<feature type="compositionally biased region" description="Basic and acidic residues" evidence="1">
    <location>
        <begin position="47"/>
        <end position="63"/>
    </location>
</feature>
<evidence type="ECO:0008006" key="4">
    <source>
        <dbReference type="Google" id="ProtNLM"/>
    </source>
</evidence>
<comment type="caution">
    <text evidence="2">The sequence shown here is derived from an EMBL/GenBank/DDBJ whole genome shotgun (WGS) entry which is preliminary data.</text>
</comment>
<evidence type="ECO:0000313" key="3">
    <source>
        <dbReference type="Proteomes" id="UP000887159"/>
    </source>
</evidence>
<dbReference type="PANTHER" id="PTHR31511">
    <property type="entry name" value="PROTEIN CBG23764"/>
    <property type="match status" value="1"/>
</dbReference>
<feature type="region of interest" description="Disordered" evidence="1">
    <location>
        <begin position="25"/>
        <end position="73"/>
    </location>
</feature>
<keyword evidence="3" id="KW-1185">Reference proteome</keyword>